<sequence length="278" mass="30501">MGFQFSWSGLPLISLLCFLSVLVVDKIQPSLANPELAKLCSLPFGCGKINAGFPFWGGGRPELCGHPIFELKCENETPTMKLADVTYRVLNVNPKEKVVKLARQEYFEGLCPQSNATINTSLFDISDGYEMFNLIYSCPMFPGNFICNMKDVNNYLDGFVQFTRDIMLRPGCNTTVTVPFSKALLAAKRGKLVLQRALEEGFEMKWKLFGCEESCSSCGFDFVNHKGICYCSGGQLNSSSSGCSAPSAASNSEGTLACSSAFSCYAKISTKHQLIQLH</sequence>
<comment type="caution">
    <text evidence="1">The sequence shown here is derived from an EMBL/GenBank/DDBJ whole genome shotgun (WGS) entry which is preliminary data.</text>
</comment>
<accession>A0ACB8K365</accession>
<keyword evidence="2" id="KW-1185">Reference proteome</keyword>
<evidence type="ECO:0000313" key="1">
    <source>
        <dbReference type="EMBL" id="KAH9739283.1"/>
    </source>
</evidence>
<dbReference type="Proteomes" id="UP000829398">
    <property type="component" value="Chromosome 6"/>
</dbReference>
<protein>
    <submittedName>
        <fullName evidence="1">LEAF RUST 10 DISEASE-RESISTANCE LOCUS RECEPTOR-LIKE PROTEIN KINASE-like 2.4</fullName>
    </submittedName>
</protein>
<proteinExistence type="predicted"/>
<evidence type="ECO:0000313" key="2">
    <source>
        <dbReference type="Proteomes" id="UP000829398"/>
    </source>
</evidence>
<gene>
    <name evidence="1" type="ORF">KPL71_019079</name>
</gene>
<dbReference type="EMBL" id="CM039175">
    <property type="protein sequence ID" value="KAH9739283.1"/>
    <property type="molecule type" value="Genomic_DNA"/>
</dbReference>
<name>A0ACB8K365_CITSI</name>
<organism evidence="1 2">
    <name type="scientific">Citrus sinensis</name>
    <name type="common">Sweet orange</name>
    <name type="synonym">Citrus aurantium var. sinensis</name>
    <dbReference type="NCBI Taxonomy" id="2711"/>
    <lineage>
        <taxon>Eukaryota</taxon>
        <taxon>Viridiplantae</taxon>
        <taxon>Streptophyta</taxon>
        <taxon>Embryophyta</taxon>
        <taxon>Tracheophyta</taxon>
        <taxon>Spermatophyta</taxon>
        <taxon>Magnoliopsida</taxon>
        <taxon>eudicotyledons</taxon>
        <taxon>Gunneridae</taxon>
        <taxon>Pentapetalae</taxon>
        <taxon>rosids</taxon>
        <taxon>malvids</taxon>
        <taxon>Sapindales</taxon>
        <taxon>Rutaceae</taxon>
        <taxon>Aurantioideae</taxon>
        <taxon>Citrus</taxon>
    </lineage>
</organism>
<reference evidence="2" key="1">
    <citation type="journal article" date="2023" name="Hortic. Res.">
        <title>A chromosome-level phased genome enabling allele-level studies in sweet orange: a case study on citrus Huanglongbing tolerance.</title>
        <authorList>
            <person name="Wu B."/>
            <person name="Yu Q."/>
            <person name="Deng Z."/>
            <person name="Duan Y."/>
            <person name="Luo F."/>
            <person name="Gmitter F. Jr."/>
        </authorList>
    </citation>
    <scope>NUCLEOTIDE SEQUENCE [LARGE SCALE GENOMIC DNA]</scope>
    <source>
        <strain evidence="2">cv. Valencia</strain>
    </source>
</reference>